<dbReference type="UniPathway" id="UPA00988"/>
<dbReference type="Proteomes" id="UP000230423">
    <property type="component" value="Unassembled WGS sequence"/>
</dbReference>
<feature type="non-terminal residue" evidence="1">
    <location>
        <position position="130"/>
    </location>
</feature>
<evidence type="ECO:0000313" key="2">
    <source>
        <dbReference type="Proteomes" id="UP000230423"/>
    </source>
</evidence>
<evidence type="ECO:0000313" key="1">
    <source>
        <dbReference type="EMBL" id="PIO57521.1"/>
    </source>
</evidence>
<keyword evidence="2" id="KW-1185">Reference proteome</keyword>
<dbReference type="GO" id="GO:0002926">
    <property type="term" value="P:tRNA wobble base 5-methoxycarbonylmethyl-2-thiouridinylation"/>
    <property type="evidence" value="ECO:0007669"/>
    <property type="project" value="TreeGrafter"/>
</dbReference>
<organism evidence="1 2">
    <name type="scientific">Teladorsagia circumcincta</name>
    <name type="common">Brown stomach worm</name>
    <name type="synonym">Ostertagia circumcincta</name>
    <dbReference type="NCBI Taxonomy" id="45464"/>
    <lineage>
        <taxon>Eukaryota</taxon>
        <taxon>Metazoa</taxon>
        <taxon>Ecdysozoa</taxon>
        <taxon>Nematoda</taxon>
        <taxon>Chromadorea</taxon>
        <taxon>Rhabditida</taxon>
        <taxon>Rhabditina</taxon>
        <taxon>Rhabditomorpha</taxon>
        <taxon>Strongyloidea</taxon>
        <taxon>Trichostrongylidae</taxon>
        <taxon>Teladorsagia</taxon>
    </lineage>
</organism>
<gene>
    <name evidence="1" type="ORF">TELCIR_21065</name>
</gene>
<name>A0A2G9THU7_TELCI</name>
<feature type="non-terminal residue" evidence="1">
    <location>
        <position position="1"/>
    </location>
</feature>
<dbReference type="AlphaFoldDB" id="A0A2G9THU7"/>
<proteinExistence type="predicted"/>
<dbReference type="InterPro" id="IPR006849">
    <property type="entry name" value="Elp1"/>
</dbReference>
<reference evidence="1 2" key="1">
    <citation type="submission" date="2015-09" db="EMBL/GenBank/DDBJ databases">
        <title>Draft genome of the parasitic nematode Teladorsagia circumcincta isolate WARC Sus (inbred).</title>
        <authorList>
            <person name="Mitreva M."/>
        </authorList>
    </citation>
    <scope>NUCLEOTIDE SEQUENCE [LARGE SCALE GENOMIC DNA]</scope>
    <source>
        <strain evidence="1 2">S</strain>
    </source>
</reference>
<dbReference type="PANTHER" id="PTHR12747:SF0">
    <property type="entry name" value="ELONGATOR COMPLEX PROTEIN 1"/>
    <property type="match status" value="1"/>
</dbReference>
<dbReference type="GO" id="GO:0000049">
    <property type="term" value="F:tRNA binding"/>
    <property type="evidence" value="ECO:0007669"/>
    <property type="project" value="TreeGrafter"/>
</dbReference>
<accession>A0A2G9THU7</accession>
<dbReference type="PANTHER" id="PTHR12747">
    <property type="entry name" value="ELONGATOR COMPLEX PROTEIN 1"/>
    <property type="match status" value="1"/>
</dbReference>
<dbReference type="OrthoDB" id="40048at2759"/>
<protein>
    <submittedName>
        <fullName evidence="1">Uncharacterized protein</fullName>
    </submittedName>
</protein>
<dbReference type="EMBL" id="KZ365078">
    <property type="protein sequence ID" value="PIO57521.1"/>
    <property type="molecule type" value="Genomic_DNA"/>
</dbReference>
<dbReference type="GO" id="GO:0033588">
    <property type="term" value="C:elongator holoenzyme complex"/>
    <property type="evidence" value="ECO:0007669"/>
    <property type="project" value="InterPro"/>
</dbReference>
<sequence>STEKRDLYTRKWIHHVRFFVDEARLFNAALATYDLNLALQVEPEDYRKYRIDLFRSDWKSALKHLSYIDDKWDEAVELIREKNLYSTAMIFYKESSKYKDLCSLYAAVMESRAQWDEAMLLHEKAGEYEK</sequence>
<dbReference type="GO" id="GO:0005829">
    <property type="term" value="C:cytosol"/>
    <property type="evidence" value="ECO:0007669"/>
    <property type="project" value="TreeGrafter"/>
</dbReference>